<feature type="domain" description="RRM" evidence="3">
    <location>
        <begin position="48"/>
        <end position="126"/>
    </location>
</feature>
<feature type="compositionally biased region" description="Low complexity" evidence="2">
    <location>
        <begin position="175"/>
        <end position="207"/>
    </location>
</feature>
<sequence>MEMEVGSQQRGATAAMQRQGAAGDGARTCGEEEGDVEIVEFTCDDSGKNLLVSNLDPNVHFADLQRIFCRFGLLREIQLKEPGEFMLTRFAFVKFCSKYEARKAKRAVHRRVKLRGRYVHVSMCTRERKYDIPLSPSFSVSMLHHYLGVGSVSMEVAYVDQAALRHTAFSFFAQQQQQQQQQQPAQRQRGRQAAPAMPQAPAASQRQYHSHNLSPAQAEEVHAALTSHAHEDRNHSPPHEHTAATANGDTKQDEAEAVEAEEDTLLIVVCAHVTTLPSPVYGGCLQSMLPDLLQRQVRAPFTPTRCLEVAHKLAHTNAAKNVFEQLRLVRVYSGARAVRWVPAIAPLPPSRLQRLIQSYLQLLEHGPATADTIIDPFVDVPDDHDDGNDDAGEGESEGDGDKL</sequence>
<dbReference type="InterPro" id="IPR040224">
    <property type="entry name" value="RDM1"/>
</dbReference>
<name>F2U878_SALR5</name>
<evidence type="ECO:0000259" key="3">
    <source>
        <dbReference type="PROSITE" id="PS50102"/>
    </source>
</evidence>
<feature type="compositionally biased region" description="Acidic residues" evidence="2">
    <location>
        <begin position="380"/>
        <end position="403"/>
    </location>
</feature>
<feature type="region of interest" description="Disordered" evidence="2">
    <location>
        <begin position="377"/>
        <end position="403"/>
    </location>
</feature>
<dbReference type="GeneID" id="16074992"/>
<dbReference type="GO" id="GO:0003723">
    <property type="term" value="F:RNA binding"/>
    <property type="evidence" value="ECO:0007669"/>
    <property type="project" value="UniProtKB-UniRule"/>
</dbReference>
<dbReference type="AlphaFoldDB" id="F2U878"/>
<dbReference type="KEGG" id="sre:PTSG_04321"/>
<feature type="region of interest" description="Disordered" evidence="2">
    <location>
        <begin position="1"/>
        <end position="27"/>
    </location>
</feature>
<dbReference type="SMART" id="SM00360">
    <property type="entry name" value="RRM"/>
    <property type="match status" value="1"/>
</dbReference>
<evidence type="ECO:0000313" key="5">
    <source>
        <dbReference type="Proteomes" id="UP000007799"/>
    </source>
</evidence>
<evidence type="ECO:0000256" key="2">
    <source>
        <dbReference type="SAM" id="MobiDB-lite"/>
    </source>
</evidence>
<evidence type="ECO:0000313" key="4">
    <source>
        <dbReference type="EMBL" id="EGD72586.1"/>
    </source>
</evidence>
<dbReference type="InterPro" id="IPR035979">
    <property type="entry name" value="RBD_domain_sf"/>
</dbReference>
<dbReference type="Gene3D" id="3.30.70.330">
    <property type="match status" value="1"/>
</dbReference>
<dbReference type="PROSITE" id="PS50102">
    <property type="entry name" value="RRM"/>
    <property type="match status" value="1"/>
</dbReference>
<organism evidence="5">
    <name type="scientific">Salpingoeca rosetta (strain ATCC 50818 / BSB-021)</name>
    <dbReference type="NCBI Taxonomy" id="946362"/>
    <lineage>
        <taxon>Eukaryota</taxon>
        <taxon>Choanoflagellata</taxon>
        <taxon>Craspedida</taxon>
        <taxon>Salpingoecidae</taxon>
        <taxon>Salpingoeca</taxon>
    </lineage>
</organism>
<dbReference type="RefSeq" id="XP_004994409.1">
    <property type="nucleotide sequence ID" value="XM_004994352.1"/>
</dbReference>
<dbReference type="EMBL" id="GL832964">
    <property type="protein sequence ID" value="EGD72586.1"/>
    <property type="molecule type" value="Genomic_DNA"/>
</dbReference>
<feature type="compositionally biased region" description="Polar residues" evidence="2">
    <location>
        <begin position="1"/>
        <end position="11"/>
    </location>
</feature>
<proteinExistence type="predicted"/>
<dbReference type="InParanoid" id="F2U878"/>
<dbReference type="GO" id="GO:0005730">
    <property type="term" value="C:nucleolus"/>
    <property type="evidence" value="ECO:0007669"/>
    <property type="project" value="TreeGrafter"/>
</dbReference>
<dbReference type="InterPro" id="IPR012677">
    <property type="entry name" value="Nucleotide-bd_a/b_plait_sf"/>
</dbReference>
<keyword evidence="1" id="KW-0694">RNA-binding</keyword>
<feature type="compositionally biased region" description="Basic and acidic residues" evidence="2">
    <location>
        <begin position="228"/>
        <end position="242"/>
    </location>
</feature>
<keyword evidence="5" id="KW-1185">Reference proteome</keyword>
<dbReference type="PANTHER" id="PTHR31164">
    <property type="entry name" value="RAD52 MOTIF-CONTAINING PROTEIN 1"/>
    <property type="match status" value="1"/>
</dbReference>
<dbReference type="InterPro" id="IPR000504">
    <property type="entry name" value="RRM_dom"/>
</dbReference>
<accession>F2U878</accession>
<dbReference type="Proteomes" id="UP000007799">
    <property type="component" value="Unassembled WGS sequence"/>
</dbReference>
<dbReference type="SUPFAM" id="SSF54928">
    <property type="entry name" value="RNA-binding domain, RBD"/>
    <property type="match status" value="1"/>
</dbReference>
<protein>
    <recommendedName>
        <fullName evidence="3">RRM domain-containing protein</fullName>
    </recommendedName>
</protein>
<reference evidence="4" key="1">
    <citation type="submission" date="2009-08" db="EMBL/GenBank/DDBJ databases">
        <title>Annotation of Salpingoeca rosetta.</title>
        <authorList>
            <consortium name="The Broad Institute Genome Sequencing Platform"/>
            <person name="Russ C."/>
            <person name="Cuomo C."/>
            <person name="Burger G."/>
            <person name="Gray M.W."/>
            <person name="Holland P.W.H."/>
            <person name="King N."/>
            <person name="Lang F.B.F."/>
            <person name="Roger A.J."/>
            <person name="Ruiz-Trillo I."/>
            <person name="Young S.K."/>
            <person name="Zeng Q."/>
            <person name="Gargeya S."/>
            <person name="Alvarado L."/>
            <person name="Berlin A."/>
            <person name="Chapman S.B."/>
            <person name="Chen Z."/>
            <person name="Freedman E."/>
            <person name="Gellesch M."/>
            <person name="Goldberg J."/>
            <person name="Griggs A."/>
            <person name="Gujja S."/>
            <person name="Heilman E."/>
            <person name="Heiman D."/>
            <person name="Howarth C."/>
            <person name="Mehta T."/>
            <person name="Neiman D."/>
            <person name="Pearson M."/>
            <person name="Roberts A."/>
            <person name="Saif S."/>
            <person name="Shea T."/>
            <person name="Shenoy N."/>
            <person name="Sisk P."/>
            <person name="Stolte C."/>
            <person name="Sykes S."/>
            <person name="White J."/>
            <person name="Yandava C."/>
            <person name="Haas B."/>
            <person name="Nusbaum C."/>
            <person name="Birren B."/>
        </authorList>
    </citation>
    <scope>NUCLEOTIDE SEQUENCE [LARGE SCALE GENOMIC DNA]</scope>
    <source>
        <strain evidence="4">ATCC 50818</strain>
    </source>
</reference>
<dbReference type="PANTHER" id="PTHR31164:SF1">
    <property type="entry name" value="RAD52 MOTIF-CONTAINING PROTEIN 1"/>
    <property type="match status" value="1"/>
</dbReference>
<feature type="region of interest" description="Disordered" evidence="2">
    <location>
        <begin position="175"/>
        <end position="258"/>
    </location>
</feature>
<dbReference type="Pfam" id="PF00076">
    <property type="entry name" value="RRM_1"/>
    <property type="match status" value="1"/>
</dbReference>
<dbReference type="CDD" id="cd00590">
    <property type="entry name" value="RRM_SF"/>
    <property type="match status" value="1"/>
</dbReference>
<evidence type="ECO:0000256" key="1">
    <source>
        <dbReference type="PROSITE-ProRule" id="PRU00176"/>
    </source>
</evidence>
<gene>
    <name evidence="4" type="ORF">PTSG_04321</name>
</gene>
<dbReference type="OrthoDB" id="10050565at2759"/>